<dbReference type="InterPro" id="IPR036852">
    <property type="entry name" value="Peptidase_S8/S53_dom_sf"/>
</dbReference>
<dbReference type="RefSeq" id="XP_056023950.1">
    <property type="nucleotide sequence ID" value="XM_056177660.1"/>
</dbReference>
<feature type="active site" description="Charge relay system" evidence="5">
    <location>
        <position position="652"/>
    </location>
</feature>
<evidence type="ECO:0000256" key="5">
    <source>
        <dbReference type="PROSITE-ProRule" id="PRU01240"/>
    </source>
</evidence>
<evidence type="ECO:0000256" key="4">
    <source>
        <dbReference type="ARBA" id="ARBA00022825"/>
    </source>
</evidence>
<keyword evidence="9" id="KW-1185">Reference proteome</keyword>
<accession>A0A9W9B308</accession>
<dbReference type="CDD" id="cd00306">
    <property type="entry name" value="Peptidases_S8_S53"/>
    <property type="match status" value="1"/>
</dbReference>
<evidence type="ECO:0000256" key="2">
    <source>
        <dbReference type="ARBA" id="ARBA00022670"/>
    </source>
</evidence>
<dbReference type="GeneID" id="80872348"/>
<dbReference type="Proteomes" id="UP001140511">
    <property type="component" value="Unassembled WGS sequence"/>
</dbReference>
<keyword evidence="3 5" id="KW-0378">Hydrolase</keyword>
<sequence length="752" mass="83298">MDTSHQCLVDEIKRQIRILDSNPNENQRAQQKKKYLGIIDARQQNAYQRYRTDLLALLSNLTSDSFQSKAGTKPPPLHLNNLSLFWQIPAFCGDAIVVDQNYAKDRSKALQDHRAAKDTYTADIWERRELTQWISGPEPSVLVVKGTSQSAERLEKFSVELVDYLQGRCPTVFLLSPLPTIFYENSTSRGVSRGDDILRQIAGQCLQTIPSSAKSNLFFLVNQGLSLLAKTTSHFQTASHEDWFLSIEAALSHQEQVYIVLDISILRQHSRDAFSWPAEFSDMIHKVQSQRTDLRVMILTSRSIDGHLGATTRIMSVDMAPQSPPHVYDLAKSEKTSLLFSQPNKQQVLVPLPASTNNTETTKETFARDSTPSDLINSNRKEERQNLVEGTHRSSLGSFQAADSGVTEGSTISWFKNLTSKTHAAIYSSRSAKDNSFKPVKIAVLDTGFAYTEEHDKKSLKPYMHRIKKFASFVEDETDLEAMKDSSGHGTAVAVQMLKVSLSTVLYICRVATSSKDGSPELFPDKEAVERAIKKAVAEPEKGGWGVDIINMSFGWAFDDHDGVRNAIRFARRQGVHMFASTSNDGLLGPPNDILYPSRAPEVIAIDAADGFGEYTRTTASSVSSYGRGRRFSAPGTRLTSPHSAALYDGSSFACAIAAGIGALVLEFARQSPLQASKTVQNSLKEMSAMIAILERMSAEKGPDRFKFLLPWTLLGKPGQPREFTAYSLVDELRNEFGLAVGSEVFPLEGES</sequence>
<dbReference type="Pfam" id="PF00082">
    <property type="entry name" value="Peptidase_S8"/>
    <property type="match status" value="1"/>
</dbReference>
<gene>
    <name evidence="8" type="ORF">T069G_10450</name>
</gene>
<dbReference type="AlphaFoldDB" id="A0A9W9B308"/>
<dbReference type="PROSITE" id="PS51892">
    <property type="entry name" value="SUBTILASE"/>
    <property type="match status" value="1"/>
</dbReference>
<proteinExistence type="inferred from homology"/>
<feature type="region of interest" description="Disordered" evidence="6">
    <location>
        <begin position="356"/>
        <end position="402"/>
    </location>
</feature>
<dbReference type="InterPro" id="IPR000209">
    <property type="entry name" value="Peptidase_S8/S53_dom"/>
</dbReference>
<evidence type="ECO:0000259" key="7">
    <source>
        <dbReference type="Pfam" id="PF00082"/>
    </source>
</evidence>
<reference evidence="8" key="1">
    <citation type="submission" date="2022-09" db="EMBL/GenBank/DDBJ databases">
        <title>Chromosome-level assembly of Trichoderma breve T069, a fungus used in development of biopesticide product.</title>
        <authorList>
            <person name="Lin R."/>
            <person name="Liu T."/>
        </authorList>
    </citation>
    <scope>NUCLEOTIDE SEQUENCE</scope>
    <source>
        <strain evidence="8">T069</strain>
    </source>
</reference>
<dbReference type="GO" id="GO:0004252">
    <property type="term" value="F:serine-type endopeptidase activity"/>
    <property type="evidence" value="ECO:0007669"/>
    <property type="project" value="UniProtKB-UniRule"/>
</dbReference>
<evidence type="ECO:0000313" key="9">
    <source>
        <dbReference type="Proteomes" id="UP001140511"/>
    </source>
</evidence>
<feature type="compositionally biased region" description="Polar residues" evidence="6">
    <location>
        <begin position="368"/>
        <end position="378"/>
    </location>
</feature>
<organism evidence="8 9">
    <name type="scientific">Trichoderma breve</name>
    <dbReference type="NCBI Taxonomy" id="2034170"/>
    <lineage>
        <taxon>Eukaryota</taxon>
        <taxon>Fungi</taxon>
        <taxon>Dikarya</taxon>
        <taxon>Ascomycota</taxon>
        <taxon>Pezizomycotina</taxon>
        <taxon>Sordariomycetes</taxon>
        <taxon>Hypocreomycetidae</taxon>
        <taxon>Hypocreales</taxon>
        <taxon>Hypocreaceae</taxon>
        <taxon>Trichoderma</taxon>
    </lineage>
</organism>
<feature type="domain" description="Peptidase S8/S53" evidence="7">
    <location>
        <begin position="440"/>
        <end position="679"/>
    </location>
</feature>
<dbReference type="GO" id="GO:0006508">
    <property type="term" value="P:proteolysis"/>
    <property type="evidence" value="ECO:0007669"/>
    <property type="project" value="UniProtKB-KW"/>
</dbReference>
<dbReference type="PANTHER" id="PTHR43806">
    <property type="entry name" value="PEPTIDASE S8"/>
    <property type="match status" value="1"/>
</dbReference>
<evidence type="ECO:0000256" key="6">
    <source>
        <dbReference type="SAM" id="MobiDB-lite"/>
    </source>
</evidence>
<feature type="active site" description="Charge relay system" evidence="5">
    <location>
        <position position="489"/>
    </location>
</feature>
<dbReference type="Gene3D" id="3.40.50.200">
    <property type="entry name" value="Peptidase S8/S53 domain"/>
    <property type="match status" value="1"/>
</dbReference>
<protein>
    <submittedName>
        <fullName evidence="8">Subtilase family domain-containing protein</fullName>
    </submittedName>
</protein>
<evidence type="ECO:0000256" key="3">
    <source>
        <dbReference type="ARBA" id="ARBA00022801"/>
    </source>
</evidence>
<comment type="similarity">
    <text evidence="1 5">Belongs to the peptidase S8 family.</text>
</comment>
<comment type="caution">
    <text evidence="8">The sequence shown here is derived from an EMBL/GenBank/DDBJ whole genome shotgun (WGS) entry which is preliminary data.</text>
</comment>
<feature type="compositionally biased region" description="Basic and acidic residues" evidence="6">
    <location>
        <begin position="379"/>
        <end position="392"/>
    </location>
</feature>
<feature type="active site" description="Charge relay system" evidence="5">
    <location>
        <position position="446"/>
    </location>
</feature>
<evidence type="ECO:0000256" key="1">
    <source>
        <dbReference type="ARBA" id="ARBA00011073"/>
    </source>
</evidence>
<dbReference type="SUPFAM" id="SSF52743">
    <property type="entry name" value="Subtilisin-like"/>
    <property type="match status" value="1"/>
</dbReference>
<dbReference type="EMBL" id="JAOPEN010000007">
    <property type="protein sequence ID" value="KAJ4854892.1"/>
    <property type="molecule type" value="Genomic_DNA"/>
</dbReference>
<keyword evidence="4 5" id="KW-0720">Serine protease</keyword>
<evidence type="ECO:0000313" key="8">
    <source>
        <dbReference type="EMBL" id="KAJ4854892.1"/>
    </source>
</evidence>
<keyword evidence="2 5" id="KW-0645">Protease</keyword>
<dbReference type="PANTHER" id="PTHR43806:SF11">
    <property type="entry name" value="CEREVISIN-RELATED"/>
    <property type="match status" value="1"/>
</dbReference>
<name>A0A9W9B308_9HYPO</name>
<dbReference type="InterPro" id="IPR050131">
    <property type="entry name" value="Peptidase_S8_subtilisin-like"/>
</dbReference>